<dbReference type="OrthoDB" id="3270804at2759"/>
<keyword evidence="4" id="KW-1185">Reference proteome</keyword>
<dbReference type="InterPro" id="IPR011320">
    <property type="entry name" value="RNase_H1_N"/>
</dbReference>
<feature type="domain" description="Ribonuclease H1 N-terminal" evidence="2">
    <location>
        <begin position="134"/>
        <end position="174"/>
    </location>
</feature>
<dbReference type="InterPro" id="IPR009027">
    <property type="entry name" value="Ribosomal_bL9/RNase_H1_N"/>
</dbReference>
<dbReference type="SUPFAM" id="SSF55658">
    <property type="entry name" value="L9 N-domain-like"/>
    <property type="match status" value="1"/>
</dbReference>
<dbReference type="Proteomes" id="UP000217790">
    <property type="component" value="Unassembled WGS sequence"/>
</dbReference>
<dbReference type="OMA" id="QSSENWY"/>
<dbReference type="AlphaFoldDB" id="A0A2H3CG29"/>
<dbReference type="InParanoid" id="A0A2H3CG29"/>
<dbReference type="InterPro" id="IPR037056">
    <property type="entry name" value="RNase_H1_N_sf"/>
</dbReference>
<organism evidence="3 4">
    <name type="scientific">Armillaria gallica</name>
    <name type="common">Bulbous honey fungus</name>
    <name type="synonym">Armillaria bulbosa</name>
    <dbReference type="NCBI Taxonomy" id="47427"/>
    <lineage>
        <taxon>Eukaryota</taxon>
        <taxon>Fungi</taxon>
        <taxon>Dikarya</taxon>
        <taxon>Basidiomycota</taxon>
        <taxon>Agaricomycotina</taxon>
        <taxon>Agaricomycetes</taxon>
        <taxon>Agaricomycetidae</taxon>
        <taxon>Agaricales</taxon>
        <taxon>Marasmiineae</taxon>
        <taxon>Physalacriaceae</taxon>
        <taxon>Armillaria</taxon>
    </lineage>
</organism>
<dbReference type="EMBL" id="KZ293739">
    <property type="protein sequence ID" value="PBK80810.1"/>
    <property type="molecule type" value="Genomic_DNA"/>
</dbReference>
<dbReference type="Pfam" id="PF01693">
    <property type="entry name" value="Cauli_VI"/>
    <property type="match status" value="1"/>
</dbReference>
<proteinExistence type="predicted"/>
<name>A0A2H3CG29_ARMGA</name>
<evidence type="ECO:0000313" key="4">
    <source>
        <dbReference type="Proteomes" id="UP000217790"/>
    </source>
</evidence>
<feature type="compositionally biased region" description="Low complexity" evidence="1">
    <location>
        <begin position="27"/>
        <end position="54"/>
    </location>
</feature>
<feature type="region of interest" description="Disordered" evidence="1">
    <location>
        <begin position="27"/>
        <end position="65"/>
    </location>
</feature>
<evidence type="ECO:0000256" key="1">
    <source>
        <dbReference type="SAM" id="MobiDB-lite"/>
    </source>
</evidence>
<accession>A0A2H3CG29</accession>
<protein>
    <recommendedName>
        <fullName evidence="2">Ribonuclease H1 N-terminal domain-containing protein</fullName>
    </recommendedName>
</protein>
<evidence type="ECO:0000259" key="2">
    <source>
        <dbReference type="Pfam" id="PF01693"/>
    </source>
</evidence>
<reference evidence="4" key="1">
    <citation type="journal article" date="2017" name="Nat. Ecol. Evol.">
        <title>Genome expansion and lineage-specific genetic innovations in the forest pathogenic fungi Armillaria.</title>
        <authorList>
            <person name="Sipos G."/>
            <person name="Prasanna A.N."/>
            <person name="Walter M.C."/>
            <person name="O'Connor E."/>
            <person name="Balint B."/>
            <person name="Krizsan K."/>
            <person name="Kiss B."/>
            <person name="Hess J."/>
            <person name="Varga T."/>
            <person name="Slot J."/>
            <person name="Riley R."/>
            <person name="Boka B."/>
            <person name="Rigling D."/>
            <person name="Barry K."/>
            <person name="Lee J."/>
            <person name="Mihaltcheva S."/>
            <person name="LaButti K."/>
            <person name="Lipzen A."/>
            <person name="Waldron R."/>
            <person name="Moloney N.M."/>
            <person name="Sperisen C."/>
            <person name="Kredics L."/>
            <person name="Vagvoelgyi C."/>
            <person name="Patrignani A."/>
            <person name="Fitzpatrick D."/>
            <person name="Nagy I."/>
            <person name="Doyle S."/>
            <person name="Anderson J.B."/>
            <person name="Grigoriev I.V."/>
            <person name="Gueldener U."/>
            <person name="Muensterkoetter M."/>
            <person name="Nagy L.G."/>
        </authorList>
    </citation>
    <scope>NUCLEOTIDE SEQUENCE [LARGE SCALE GENOMIC DNA]</scope>
    <source>
        <strain evidence="4">Ar21-2</strain>
    </source>
</reference>
<dbReference type="STRING" id="47427.A0A2H3CG29"/>
<dbReference type="Gene3D" id="3.40.970.10">
    <property type="entry name" value="Ribonuclease H1, N-terminal domain"/>
    <property type="match status" value="1"/>
</dbReference>
<gene>
    <name evidence="3" type="ORF">ARMGADRAFT_1091818</name>
</gene>
<sequence>MAQQQLNLSPEALTALLQALSALKLTPNSNSTSSGSTAAPTAVTPASSAAPLVSEGGNDISAPSVPHATPAPAVVSAVTATCPSSPVVARHPFTHAPLSQVAAVTALSMAVHSGFHCSHCGAFNLSVGQSSENWYVVTASREVGVFSNWEQVQPFISGIPHACHKKYRSCTEADTAFESALAEGKVQVL</sequence>
<evidence type="ECO:0000313" key="3">
    <source>
        <dbReference type="EMBL" id="PBK80810.1"/>
    </source>
</evidence>